<dbReference type="EMBL" id="JAGUCN010000014">
    <property type="protein sequence ID" value="MBS2212363.1"/>
    <property type="molecule type" value="Genomic_DNA"/>
</dbReference>
<reference evidence="2 3" key="1">
    <citation type="journal article" date="2014" name="Int. J. Syst. Evol. Microbiol.">
        <title>Carboxylicivirga gen. nov. in the family Marinilabiliaceae with two novel species, Carboxylicivirga mesophila sp. nov. and Carboxylicivirga taeanensis sp. nov., and reclassification of Cytophaga fermentans as Saccharicrinis fermentans gen. nov., comb. nov.</title>
        <authorList>
            <person name="Yang S.H."/>
            <person name="Seo H.S."/>
            <person name="Woo J.H."/>
            <person name="Oh H.M."/>
            <person name="Jang H."/>
            <person name="Lee J.H."/>
            <person name="Kim S.J."/>
            <person name="Kwon K.K."/>
        </authorList>
    </citation>
    <scope>NUCLEOTIDE SEQUENCE [LARGE SCALE GENOMIC DNA]</scope>
    <source>
        <strain evidence="2 3">JCM 18290</strain>
    </source>
</reference>
<evidence type="ECO:0000313" key="2">
    <source>
        <dbReference type="EMBL" id="MBS2212363.1"/>
    </source>
</evidence>
<feature type="domain" description="CHK kinase-like" evidence="1">
    <location>
        <begin position="112"/>
        <end position="269"/>
    </location>
</feature>
<dbReference type="PANTHER" id="PTHR11012">
    <property type="entry name" value="PROTEIN KINASE-LIKE DOMAIN-CONTAINING"/>
    <property type="match status" value="1"/>
</dbReference>
<name>A0ABS5KCZ3_9BACT</name>
<sequence length="327" mass="37849">MNQQLTDIILQATGAQGIIHTEIIQNLWSGYGQIIRVKLQGGEHNSVVVKHVKLPDTNKHPRGWNTNLSHQRKLKSYKVETAWYEFWNRDCDDNCRTPHILALNHVGEEVVMVMEDLNASGFSRRMNSVSQTEIKTCLRWLANFHASFLQLAPDKLWEVGTYWHLDTRPDELNVMDDTRLKAAAPAIDQLLNNCQYQTFVHGDAKLANFCFSEDGKRVAAVDFQYVGGGCGMKDVAYFVGSCLYEDDCESMEKQILDSYFDALRTAVSEKHTDFDFEELEQEWRELYPVAWTDFHRFLKGWSPDHWKINSYSERLAREVMTQLNKAQ</sequence>
<dbReference type="PANTHER" id="PTHR11012:SF30">
    <property type="entry name" value="PROTEIN KINASE-LIKE DOMAIN-CONTAINING"/>
    <property type="match status" value="1"/>
</dbReference>
<dbReference type="InterPro" id="IPR012877">
    <property type="entry name" value="Dhs-27"/>
</dbReference>
<organism evidence="2 3">
    <name type="scientific">Carboxylicivirga mesophila</name>
    <dbReference type="NCBI Taxonomy" id="1166478"/>
    <lineage>
        <taxon>Bacteria</taxon>
        <taxon>Pseudomonadati</taxon>
        <taxon>Bacteroidota</taxon>
        <taxon>Bacteroidia</taxon>
        <taxon>Marinilabiliales</taxon>
        <taxon>Marinilabiliaceae</taxon>
        <taxon>Carboxylicivirga</taxon>
    </lineage>
</organism>
<accession>A0ABS5KCZ3</accession>
<dbReference type="Pfam" id="PF02958">
    <property type="entry name" value="EcKL"/>
    <property type="match status" value="1"/>
</dbReference>
<dbReference type="Proteomes" id="UP000721861">
    <property type="component" value="Unassembled WGS sequence"/>
</dbReference>
<protein>
    <submittedName>
        <fullName evidence="2">DUF1679 domain-containing protein</fullName>
    </submittedName>
</protein>
<dbReference type="SUPFAM" id="SSF56112">
    <property type="entry name" value="Protein kinase-like (PK-like)"/>
    <property type="match status" value="1"/>
</dbReference>
<evidence type="ECO:0000259" key="1">
    <source>
        <dbReference type="SMART" id="SM00587"/>
    </source>
</evidence>
<dbReference type="Gene3D" id="3.90.1200.10">
    <property type="match status" value="1"/>
</dbReference>
<gene>
    <name evidence="2" type="ORF">KEM09_13185</name>
</gene>
<dbReference type="Pfam" id="PF07914">
    <property type="entry name" value="DUF1679"/>
    <property type="match status" value="1"/>
</dbReference>
<dbReference type="RefSeq" id="WP_212228973.1">
    <property type="nucleotide sequence ID" value="NZ_JAGUCN010000014.1"/>
</dbReference>
<keyword evidence="3" id="KW-1185">Reference proteome</keyword>
<dbReference type="InterPro" id="IPR011009">
    <property type="entry name" value="Kinase-like_dom_sf"/>
</dbReference>
<evidence type="ECO:0000313" key="3">
    <source>
        <dbReference type="Proteomes" id="UP000721861"/>
    </source>
</evidence>
<dbReference type="InterPro" id="IPR004119">
    <property type="entry name" value="EcKL"/>
</dbReference>
<comment type="caution">
    <text evidence="2">The sequence shown here is derived from an EMBL/GenBank/DDBJ whole genome shotgun (WGS) entry which is preliminary data.</text>
</comment>
<dbReference type="SMART" id="SM00587">
    <property type="entry name" value="CHK"/>
    <property type="match status" value="1"/>
</dbReference>
<dbReference type="InterPro" id="IPR015897">
    <property type="entry name" value="CHK_kinase-like"/>
</dbReference>
<proteinExistence type="predicted"/>